<dbReference type="AlphaFoldDB" id="A0A6A6IQI1"/>
<evidence type="ECO:0008006" key="4">
    <source>
        <dbReference type="Google" id="ProtNLM"/>
    </source>
</evidence>
<gene>
    <name evidence="2" type="ORF">BU26DRAFT_587523</name>
</gene>
<proteinExistence type="predicted"/>
<protein>
    <recommendedName>
        <fullName evidence="4">RING-type domain-containing protein</fullName>
    </recommendedName>
</protein>
<dbReference type="OrthoDB" id="9977870at2759"/>
<evidence type="ECO:0000256" key="1">
    <source>
        <dbReference type="SAM" id="MobiDB-lite"/>
    </source>
</evidence>
<accession>A0A6A6IQI1</accession>
<reference evidence="2" key="1">
    <citation type="journal article" date="2020" name="Stud. Mycol.">
        <title>101 Dothideomycetes genomes: a test case for predicting lifestyles and emergence of pathogens.</title>
        <authorList>
            <person name="Haridas S."/>
            <person name="Albert R."/>
            <person name="Binder M."/>
            <person name="Bloem J."/>
            <person name="Labutti K."/>
            <person name="Salamov A."/>
            <person name="Andreopoulos B."/>
            <person name="Baker S."/>
            <person name="Barry K."/>
            <person name="Bills G."/>
            <person name="Bluhm B."/>
            <person name="Cannon C."/>
            <person name="Castanera R."/>
            <person name="Culley D."/>
            <person name="Daum C."/>
            <person name="Ezra D."/>
            <person name="Gonzalez J."/>
            <person name="Henrissat B."/>
            <person name="Kuo A."/>
            <person name="Liang C."/>
            <person name="Lipzen A."/>
            <person name="Lutzoni F."/>
            <person name="Magnuson J."/>
            <person name="Mondo S."/>
            <person name="Nolan M."/>
            <person name="Ohm R."/>
            <person name="Pangilinan J."/>
            <person name="Park H.-J."/>
            <person name="Ramirez L."/>
            <person name="Alfaro M."/>
            <person name="Sun H."/>
            <person name="Tritt A."/>
            <person name="Yoshinaga Y."/>
            <person name="Zwiers L.-H."/>
            <person name="Turgeon B."/>
            <person name="Goodwin S."/>
            <person name="Spatafora J."/>
            <person name="Crous P."/>
            <person name="Grigoriev I."/>
        </authorList>
    </citation>
    <scope>NUCLEOTIDE SEQUENCE</scope>
    <source>
        <strain evidence="2">CBS 122368</strain>
    </source>
</reference>
<evidence type="ECO:0000313" key="2">
    <source>
        <dbReference type="EMBL" id="KAF2252814.1"/>
    </source>
</evidence>
<dbReference type="Proteomes" id="UP000800094">
    <property type="component" value="Unassembled WGS sequence"/>
</dbReference>
<feature type="region of interest" description="Disordered" evidence="1">
    <location>
        <begin position="32"/>
        <end position="99"/>
    </location>
</feature>
<name>A0A6A6IQI1_9PLEO</name>
<organism evidence="2 3">
    <name type="scientific">Trematosphaeria pertusa</name>
    <dbReference type="NCBI Taxonomy" id="390896"/>
    <lineage>
        <taxon>Eukaryota</taxon>
        <taxon>Fungi</taxon>
        <taxon>Dikarya</taxon>
        <taxon>Ascomycota</taxon>
        <taxon>Pezizomycotina</taxon>
        <taxon>Dothideomycetes</taxon>
        <taxon>Pleosporomycetidae</taxon>
        <taxon>Pleosporales</taxon>
        <taxon>Massarineae</taxon>
        <taxon>Trematosphaeriaceae</taxon>
        <taxon>Trematosphaeria</taxon>
    </lineage>
</organism>
<dbReference type="RefSeq" id="XP_033687818.1">
    <property type="nucleotide sequence ID" value="XM_033834688.1"/>
</dbReference>
<keyword evidence="3" id="KW-1185">Reference proteome</keyword>
<dbReference type="GeneID" id="54588018"/>
<dbReference type="EMBL" id="ML987191">
    <property type="protein sequence ID" value="KAF2252814.1"/>
    <property type="molecule type" value="Genomic_DNA"/>
</dbReference>
<evidence type="ECO:0000313" key="3">
    <source>
        <dbReference type="Proteomes" id="UP000800094"/>
    </source>
</evidence>
<feature type="compositionally biased region" description="Basic and acidic residues" evidence="1">
    <location>
        <begin position="32"/>
        <end position="51"/>
    </location>
</feature>
<sequence>MAASRGYMWRWISAVRRLHHQMIALSRKRAMGDDATALRDKQDGRCKRVKTDAAGQGLPAPPSTLGKEASKTGQSLNKSIEEKPAELVSAEGSSSSKDKGKAKAAMQAVCASCLDFHQKFDVLELACKSPEEFEKHAYCRECLEGLFDSSITDSSIFHRVAAPRSFRCSRVRHSYPRKRLSAS</sequence>